<evidence type="ECO:0000313" key="3">
    <source>
        <dbReference type="Proteomes" id="UP000658514"/>
    </source>
</evidence>
<feature type="region of interest" description="Disordered" evidence="1">
    <location>
        <begin position="329"/>
        <end position="352"/>
    </location>
</feature>
<proteinExistence type="predicted"/>
<evidence type="ECO:0000256" key="1">
    <source>
        <dbReference type="SAM" id="MobiDB-lite"/>
    </source>
</evidence>
<name>A0ABR8A4Y8_9CYAN</name>
<protein>
    <recommendedName>
        <fullName evidence="4">Thymidylate kinase</fullName>
    </recommendedName>
</protein>
<evidence type="ECO:0008006" key="4">
    <source>
        <dbReference type="Google" id="ProtNLM"/>
    </source>
</evidence>
<sequence>MAALQIVQKLNYYLDQNNIRYCHWKSNEHVDAAVEGKTDLDVLVDENEKDNLQRVLNEVGFKYFEAIPCRRYRDIDDYLALDEETGILVHLHLHYRLELGEKYLKGYRLPWEELLLSTRIYSEEYQIYIAEPNIETILLVVRAALKVRTRDRLNNLLGKDYFKGDFIREFRWLKERLDRQKVQELSEQLLGSKATKLVLDVIDSESNLKQLLKSGNAIQVALKQNRRYHPLVSKVLRWKLEIQYLFFKSLRKFFQAPVAAHRTPTTGGLMIAVLGADGSGKSTVTKEIRKCFSHKLDVQPVYLGSGDGPASWYRLPLVLASRAAKILRPVRSPNQSRQRQSSSDLVGTSQPKSPLKRIAKALWAITLVYEKHQKLQHCSVARQRGMIVVSDRYPQTQILGFNDGPLLTNGNGKSSSYPGFLQEWELQNYEQMVNTLLPDLVIKLNVTPEIALARKSDTPTDIVKQKVDAVKSLKFPPQTTVVNIDATQPLEQVLLQAKQSVWQHL</sequence>
<feature type="compositionally biased region" description="Low complexity" evidence="1">
    <location>
        <begin position="331"/>
        <end position="343"/>
    </location>
</feature>
<gene>
    <name evidence="2" type="ORF">H6G24_02640</name>
</gene>
<reference evidence="2 3" key="1">
    <citation type="journal article" date="2020" name="ISME J.">
        <title>Comparative genomics reveals insights into cyanobacterial evolution and habitat adaptation.</title>
        <authorList>
            <person name="Chen M.Y."/>
            <person name="Teng W.K."/>
            <person name="Zhao L."/>
            <person name="Hu C.X."/>
            <person name="Zhou Y.K."/>
            <person name="Han B.P."/>
            <person name="Song L.R."/>
            <person name="Shu W.S."/>
        </authorList>
    </citation>
    <scope>NUCLEOTIDE SEQUENCE [LARGE SCALE GENOMIC DNA]</scope>
    <source>
        <strain evidence="2 3">FACHB-288</strain>
    </source>
</reference>
<evidence type="ECO:0000313" key="2">
    <source>
        <dbReference type="EMBL" id="MBD2194393.1"/>
    </source>
</evidence>
<dbReference type="InterPro" id="IPR027417">
    <property type="entry name" value="P-loop_NTPase"/>
</dbReference>
<dbReference type="RefSeq" id="WP_190538531.1">
    <property type="nucleotide sequence ID" value="NZ_CAWPNO010000062.1"/>
</dbReference>
<dbReference type="Proteomes" id="UP000658514">
    <property type="component" value="Unassembled WGS sequence"/>
</dbReference>
<dbReference type="EMBL" id="JACJQH010000003">
    <property type="protein sequence ID" value="MBD2194393.1"/>
    <property type="molecule type" value="Genomic_DNA"/>
</dbReference>
<dbReference type="Gene3D" id="3.40.50.300">
    <property type="entry name" value="P-loop containing nucleotide triphosphate hydrolases"/>
    <property type="match status" value="1"/>
</dbReference>
<comment type="caution">
    <text evidence="2">The sequence shown here is derived from an EMBL/GenBank/DDBJ whole genome shotgun (WGS) entry which is preliminary data.</text>
</comment>
<dbReference type="SUPFAM" id="SSF52540">
    <property type="entry name" value="P-loop containing nucleoside triphosphate hydrolases"/>
    <property type="match status" value="1"/>
</dbReference>
<accession>A0ABR8A4Y8</accession>
<keyword evidence="3" id="KW-1185">Reference proteome</keyword>
<organism evidence="2 3">
    <name type="scientific">Calothrix parietina FACHB-288</name>
    <dbReference type="NCBI Taxonomy" id="2692896"/>
    <lineage>
        <taxon>Bacteria</taxon>
        <taxon>Bacillati</taxon>
        <taxon>Cyanobacteriota</taxon>
        <taxon>Cyanophyceae</taxon>
        <taxon>Nostocales</taxon>
        <taxon>Calotrichaceae</taxon>
        <taxon>Calothrix</taxon>
    </lineage>
</organism>